<organism evidence="1 2">
    <name type="scientific">Cronartium quercuum f. sp. fusiforme G11</name>
    <dbReference type="NCBI Taxonomy" id="708437"/>
    <lineage>
        <taxon>Eukaryota</taxon>
        <taxon>Fungi</taxon>
        <taxon>Dikarya</taxon>
        <taxon>Basidiomycota</taxon>
        <taxon>Pucciniomycotina</taxon>
        <taxon>Pucciniomycetes</taxon>
        <taxon>Pucciniales</taxon>
        <taxon>Coleosporiaceae</taxon>
        <taxon>Cronartium</taxon>
    </lineage>
</organism>
<comment type="caution">
    <text evidence="1">The sequence shown here is derived from an EMBL/GenBank/DDBJ whole genome shotgun (WGS) entry which is preliminary data.</text>
</comment>
<gene>
    <name evidence="1" type="ORF">CROQUDRAFT_97325</name>
</gene>
<reference evidence="1" key="1">
    <citation type="submission" date="2013-11" db="EMBL/GenBank/DDBJ databases">
        <title>Genome sequence of the fusiform rust pathogen reveals effectors for host alternation and coevolution with pine.</title>
        <authorList>
            <consortium name="DOE Joint Genome Institute"/>
            <person name="Smith K."/>
            <person name="Pendleton A."/>
            <person name="Kubisiak T."/>
            <person name="Anderson C."/>
            <person name="Salamov A."/>
            <person name="Aerts A."/>
            <person name="Riley R."/>
            <person name="Clum A."/>
            <person name="Lindquist E."/>
            <person name="Ence D."/>
            <person name="Campbell M."/>
            <person name="Kronenberg Z."/>
            <person name="Feau N."/>
            <person name="Dhillon B."/>
            <person name="Hamelin R."/>
            <person name="Burleigh J."/>
            <person name="Smith J."/>
            <person name="Yandell M."/>
            <person name="Nelson C."/>
            <person name="Grigoriev I."/>
            <person name="Davis J."/>
        </authorList>
    </citation>
    <scope>NUCLEOTIDE SEQUENCE</scope>
    <source>
        <strain evidence="1">G11</strain>
    </source>
</reference>
<keyword evidence="2" id="KW-1185">Reference proteome</keyword>
<protein>
    <submittedName>
        <fullName evidence="1">Uncharacterized protein</fullName>
    </submittedName>
</protein>
<sequence>MHNVTASDTSAPINSIEANCPFGLEARVRAPQVVKFVSCLKPDGTNVVVWKTQLALVVYIFTNSEDYLDTPITSKSSFTIRSSAHEAFQALKQINICDPSLNVWRVVQAELQILSKSSIHRFALSNPKGRCSISKLMDPKIQSNLIVVPPVTVDLAF</sequence>
<dbReference type="Proteomes" id="UP000886653">
    <property type="component" value="Unassembled WGS sequence"/>
</dbReference>
<dbReference type="EMBL" id="MU167343">
    <property type="protein sequence ID" value="KAG0142622.1"/>
    <property type="molecule type" value="Genomic_DNA"/>
</dbReference>
<evidence type="ECO:0000313" key="1">
    <source>
        <dbReference type="EMBL" id="KAG0142622.1"/>
    </source>
</evidence>
<name>A0A9P6NE79_9BASI</name>
<dbReference type="AlphaFoldDB" id="A0A9P6NE79"/>
<evidence type="ECO:0000313" key="2">
    <source>
        <dbReference type="Proteomes" id="UP000886653"/>
    </source>
</evidence>
<accession>A0A9P6NE79</accession>
<proteinExistence type="predicted"/>